<dbReference type="Proteomes" id="UP000050761">
    <property type="component" value="Unassembled WGS sequence"/>
</dbReference>
<dbReference type="WBParaSite" id="HPBE_0000465901-mRNA-1">
    <property type="protein sequence ID" value="HPBE_0000465901-mRNA-1"/>
    <property type="gene ID" value="HPBE_0000465901"/>
</dbReference>
<keyword evidence="3 6" id="KW-0812">Transmembrane</keyword>
<evidence type="ECO:0000256" key="1">
    <source>
        <dbReference type="ARBA" id="ARBA00004370"/>
    </source>
</evidence>
<accession>A0A183FE91</accession>
<keyword evidence="8" id="KW-1185">Reference proteome</keyword>
<name>A0A183FE91_HELPZ</name>
<evidence type="ECO:0000313" key="9">
    <source>
        <dbReference type="WBParaSite" id="HPBE_0000465901-mRNA-1"/>
    </source>
</evidence>
<feature type="transmembrane region" description="Helical" evidence="6">
    <location>
        <begin position="34"/>
        <end position="57"/>
    </location>
</feature>
<dbReference type="PANTHER" id="PTHR21659:SF42">
    <property type="entry name" value="UPF0057 MEMBRANE PROTEIN ZK632.10-RELATED"/>
    <property type="match status" value="1"/>
</dbReference>
<dbReference type="AlphaFoldDB" id="A0A183FE91"/>
<keyword evidence="5 6" id="KW-0472">Membrane</keyword>
<dbReference type="InterPro" id="IPR000612">
    <property type="entry name" value="PMP3"/>
</dbReference>
<gene>
    <name evidence="7" type="ORF">HPBE_LOCUS4660</name>
</gene>
<protein>
    <submittedName>
        <fullName evidence="9">UPF0057-domain-containing protein</fullName>
    </submittedName>
</protein>
<comment type="subcellular location">
    <subcellularLocation>
        <location evidence="1">Membrane</location>
    </subcellularLocation>
</comment>
<evidence type="ECO:0000313" key="7">
    <source>
        <dbReference type="EMBL" id="VDO61980.1"/>
    </source>
</evidence>
<evidence type="ECO:0000313" key="8">
    <source>
        <dbReference type="Proteomes" id="UP000050761"/>
    </source>
</evidence>
<evidence type="ECO:0000256" key="3">
    <source>
        <dbReference type="ARBA" id="ARBA00022692"/>
    </source>
</evidence>
<dbReference type="PANTHER" id="PTHR21659">
    <property type="entry name" value="HYDROPHOBIC PROTEIN RCI2 LOW TEMPERATURE AND SALT RESPONSIVE PROTEIN LTI6 -RELATED"/>
    <property type="match status" value="1"/>
</dbReference>
<sequence>MFALHHRRCLVELNIHDIFLPLAVLCHSGCTGDLFINVLLTIFGYIPGVIHAIYVICIAPQQQQQGIVLTTNVSLSLEHSFNLSNNMAFINGWLLSICGRFILPQRSNESP</sequence>
<evidence type="ECO:0000256" key="2">
    <source>
        <dbReference type="ARBA" id="ARBA00009530"/>
    </source>
</evidence>
<evidence type="ECO:0000256" key="6">
    <source>
        <dbReference type="SAM" id="Phobius"/>
    </source>
</evidence>
<organism evidence="8 9">
    <name type="scientific">Heligmosomoides polygyrus</name>
    <name type="common">Parasitic roundworm</name>
    <dbReference type="NCBI Taxonomy" id="6339"/>
    <lineage>
        <taxon>Eukaryota</taxon>
        <taxon>Metazoa</taxon>
        <taxon>Ecdysozoa</taxon>
        <taxon>Nematoda</taxon>
        <taxon>Chromadorea</taxon>
        <taxon>Rhabditida</taxon>
        <taxon>Rhabditina</taxon>
        <taxon>Rhabditomorpha</taxon>
        <taxon>Strongyloidea</taxon>
        <taxon>Heligmosomidae</taxon>
        <taxon>Heligmosomoides</taxon>
    </lineage>
</organism>
<reference evidence="7 8" key="1">
    <citation type="submission" date="2018-11" db="EMBL/GenBank/DDBJ databases">
        <authorList>
            <consortium name="Pathogen Informatics"/>
        </authorList>
    </citation>
    <scope>NUCLEOTIDE SEQUENCE [LARGE SCALE GENOMIC DNA]</scope>
</reference>
<evidence type="ECO:0000256" key="5">
    <source>
        <dbReference type="ARBA" id="ARBA00023136"/>
    </source>
</evidence>
<comment type="similarity">
    <text evidence="2">Belongs to the UPF0057 (PMP3) family.</text>
</comment>
<accession>A0A3P7WLW5</accession>
<dbReference type="OrthoDB" id="2802411at2759"/>
<dbReference type="EMBL" id="UZAH01025344">
    <property type="protein sequence ID" value="VDO61980.1"/>
    <property type="molecule type" value="Genomic_DNA"/>
</dbReference>
<evidence type="ECO:0000256" key="4">
    <source>
        <dbReference type="ARBA" id="ARBA00022989"/>
    </source>
</evidence>
<dbReference type="Pfam" id="PF01679">
    <property type="entry name" value="Pmp3"/>
    <property type="match status" value="1"/>
</dbReference>
<keyword evidence="4 6" id="KW-1133">Transmembrane helix</keyword>
<proteinExistence type="inferred from homology"/>
<reference evidence="9" key="2">
    <citation type="submission" date="2019-09" db="UniProtKB">
        <authorList>
            <consortium name="WormBaseParasite"/>
        </authorList>
    </citation>
    <scope>IDENTIFICATION</scope>
</reference>
<dbReference type="GO" id="GO:0016020">
    <property type="term" value="C:membrane"/>
    <property type="evidence" value="ECO:0007669"/>
    <property type="project" value="UniProtKB-SubCell"/>
</dbReference>